<dbReference type="EMBL" id="JAUSTY010000032">
    <property type="protein sequence ID" value="MDQ0168438.1"/>
    <property type="molecule type" value="Genomic_DNA"/>
</dbReference>
<dbReference type="Gene3D" id="1.10.1660.10">
    <property type="match status" value="1"/>
</dbReference>
<dbReference type="SUPFAM" id="SSF46955">
    <property type="entry name" value="Putative DNA-binding domain"/>
    <property type="match status" value="1"/>
</dbReference>
<dbReference type="PROSITE" id="PS50937">
    <property type="entry name" value="HTH_MERR_2"/>
    <property type="match status" value="1"/>
</dbReference>
<reference evidence="3 4" key="1">
    <citation type="submission" date="2023-07" db="EMBL/GenBank/DDBJ databases">
        <title>Genomic Encyclopedia of Type Strains, Phase IV (KMG-IV): sequencing the most valuable type-strain genomes for metagenomic binning, comparative biology and taxonomic classification.</title>
        <authorList>
            <person name="Goeker M."/>
        </authorList>
    </citation>
    <scope>NUCLEOTIDE SEQUENCE [LARGE SCALE GENOMIC DNA]</scope>
    <source>
        <strain evidence="3 4">DSM 12751</strain>
    </source>
</reference>
<dbReference type="InterPro" id="IPR047057">
    <property type="entry name" value="MerR_fam"/>
</dbReference>
<evidence type="ECO:0000256" key="1">
    <source>
        <dbReference type="ARBA" id="ARBA00023125"/>
    </source>
</evidence>
<evidence type="ECO:0000313" key="3">
    <source>
        <dbReference type="EMBL" id="MDQ0168438.1"/>
    </source>
</evidence>
<sequence>MKTYTIKELSILCKVSRRTLQYYDNEQILVADKNDKGHRLYNEEHVRLLTQINFYKGLGFPLEKIKTKIKNPDSSKELEKLFDDQSALLYRQMGSLEAKLNAIDVSKQLMARGYEVPWSILAYLMNHLNLDQIDHWGDYQFPAEDAELMEAIFKTNKEMLLFYNEFRRVILFAAAFSASKVPLESDLVKKLCDDWKTMISGIITDDPNVIAAFLRVDQDRDQWSEGERRLMEEGEPYLNEALHYYGML</sequence>
<name>A0ABT9W5B9_9BACI</name>
<proteinExistence type="predicted"/>
<evidence type="ECO:0000313" key="4">
    <source>
        <dbReference type="Proteomes" id="UP001235840"/>
    </source>
</evidence>
<gene>
    <name evidence="3" type="ORF">J2S11_004400</name>
</gene>
<dbReference type="PANTHER" id="PTHR30204">
    <property type="entry name" value="REDOX-CYCLING DRUG-SENSING TRANSCRIPTIONAL ACTIVATOR SOXR"/>
    <property type="match status" value="1"/>
</dbReference>
<dbReference type="PANTHER" id="PTHR30204:SF96">
    <property type="entry name" value="CHROMOSOME-ANCHORING PROTEIN RACA"/>
    <property type="match status" value="1"/>
</dbReference>
<feature type="domain" description="HTH merR-type" evidence="2">
    <location>
        <begin position="3"/>
        <end position="71"/>
    </location>
</feature>
<dbReference type="InterPro" id="IPR000551">
    <property type="entry name" value="MerR-type_HTH_dom"/>
</dbReference>
<keyword evidence="1 3" id="KW-0238">DNA-binding</keyword>
<dbReference type="InterPro" id="IPR009061">
    <property type="entry name" value="DNA-bd_dom_put_sf"/>
</dbReference>
<dbReference type="CDD" id="cd01106">
    <property type="entry name" value="HTH_TipAL-Mta"/>
    <property type="match status" value="1"/>
</dbReference>
<dbReference type="RefSeq" id="WP_307398167.1">
    <property type="nucleotide sequence ID" value="NZ_BAAADK010000012.1"/>
</dbReference>
<dbReference type="Proteomes" id="UP001235840">
    <property type="component" value="Unassembled WGS sequence"/>
</dbReference>
<protein>
    <submittedName>
        <fullName evidence="3">DNA-binding transcriptional MerR regulator</fullName>
    </submittedName>
</protein>
<comment type="caution">
    <text evidence="3">The sequence shown here is derived from an EMBL/GenBank/DDBJ whole genome shotgun (WGS) entry which is preliminary data.</text>
</comment>
<evidence type="ECO:0000259" key="2">
    <source>
        <dbReference type="PROSITE" id="PS50937"/>
    </source>
</evidence>
<dbReference type="SMART" id="SM00422">
    <property type="entry name" value="HTH_MERR"/>
    <property type="match status" value="1"/>
</dbReference>
<organism evidence="3 4">
    <name type="scientific">Caldalkalibacillus horti</name>
    <dbReference type="NCBI Taxonomy" id="77523"/>
    <lineage>
        <taxon>Bacteria</taxon>
        <taxon>Bacillati</taxon>
        <taxon>Bacillota</taxon>
        <taxon>Bacilli</taxon>
        <taxon>Bacillales</taxon>
        <taxon>Bacillaceae</taxon>
        <taxon>Caldalkalibacillus</taxon>
    </lineage>
</organism>
<accession>A0ABT9W5B9</accession>
<dbReference type="Pfam" id="PF13411">
    <property type="entry name" value="MerR_1"/>
    <property type="match status" value="1"/>
</dbReference>
<keyword evidence="4" id="KW-1185">Reference proteome</keyword>
<dbReference type="GO" id="GO:0003677">
    <property type="term" value="F:DNA binding"/>
    <property type="evidence" value="ECO:0007669"/>
    <property type="project" value="UniProtKB-KW"/>
</dbReference>